<name>A0ABT6CE28_9MICO</name>
<evidence type="ECO:0000256" key="1">
    <source>
        <dbReference type="SAM" id="MobiDB-lite"/>
    </source>
</evidence>
<evidence type="ECO:0000313" key="3">
    <source>
        <dbReference type="EMBL" id="MDF8265541.1"/>
    </source>
</evidence>
<sequence>MMRPALSPLRARTLAGVGALGAAVLLSSCQSLSEQTTDLKYDAGDGVSATVGALQLSNVLLVTTGKGKPGEMHGMVTNNGSTAAQLQVTPAGSTPATISVPPLTAVRLDGQASGDAAAGGSGVKVPSVSADPGRMVQVTFSTGRSGSSAVQVPVLLDQYPYGTATLTHEPDGTASQPGDVGEEAGSGSEH</sequence>
<comment type="caution">
    <text evidence="3">The sequence shown here is derived from an EMBL/GenBank/DDBJ whole genome shotgun (WGS) entry which is preliminary data.</text>
</comment>
<accession>A0ABT6CE28</accession>
<proteinExistence type="predicted"/>
<evidence type="ECO:0000256" key="2">
    <source>
        <dbReference type="SAM" id="SignalP"/>
    </source>
</evidence>
<reference evidence="3 4" key="1">
    <citation type="submission" date="2023-03" db="EMBL/GenBank/DDBJ databases">
        <title>YIM 133296 draft genome.</title>
        <authorList>
            <person name="Xiong L."/>
        </authorList>
    </citation>
    <scope>NUCLEOTIDE SEQUENCE [LARGE SCALE GENOMIC DNA]</scope>
    <source>
        <strain evidence="3 4">YIM 133296</strain>
    </source>
</reference>
<organism evidence="3 4">
    <name type="scientific">Luteipulveratus flavus</name>
    <dbReference type="NCBI Taxonomy" id="3031728"/>
    <lineage>
        <taxon>Bacteria</taxon>
        <taxon>Bacillati</taxon>
        <taxon>Actinomycetota</taxon>
        <taxon>Actinomycetes</taxon>
        <taxon>Micrococcales</taxon>
        <taxon>Dermacoccaceae</taxon>
        <taxon>Luteipulveratus</taxon>
    </lineage>
</organism>
<dbReference type="RefSeq" id="WP_277192864.1">
    <property type="nucleotide sequence ID" value="NZ_JAROAV010000037.1"/>
</dbReference>
<keyword evidence="2" id="KW-0732">Signal</keyword>
<dbReference type="EMBL" id="JAROAV010000037">
    <property type="protein sequence ID" value="MDF8265541.1"/>
    <property type="molecule type" value="Genomic_DNA"/>
</dbReference>
<keyword evidence="4" id="KW-1185">Reference proteome</keyword>
<feature type="region of interest" description="Disordered" evidence="1">
    <location>
        <begin position="162"/>
        <end position="190"/>
    </location>
</feature>
<evidence type="ECO:0000313" key="4">
    <source>
        <dbReference type="Proteomes" id="UP001528912"/>
    </source>
</evidence>
<gene>
    <name evidence="3" type="ORF">P4R38_14925</name>
</gene>
<protein>
    <recommendedName>
        <fullName evidence="5">Lipoprotein</fullName>
    </recommendedName>
</protein>
<dbReference type="Proteomes" id="UP001528912">
    <property type="component" value="Unassembled WGS sequence"/>
</dbReference>
<dbReference type="PROSITE" id="PS51257">
    <property type="entry name" value="PROKAR_LIPOPROTEIN"/>
    <property type="match status" value="1"/>
</dbReference>
<feature type="chain" id="PRO_5047058267" description="Lipoprotein" evidence="2">
    <location>
        <begin position="34"/>
        <end position="190"/>
    </location>
</feature>
<feature type="signal peptide" evidence="2">
    <location>
        <begin position="1"/>
        <end position="33"/>
    </location>
</feature>
<evidence type="ECO:0008006" key="5">
    <source>
        <dbReference type="Google" id="ProtNLM"/>
    </source>
</evidence>